<dbReference type="Pfam" id="PF04151">
    <property type="entry name" value="PPC"/>
    <property type="match status" value="1"/>
</dbReference>
<accession>E3G019</accession>
<name>E3G019_STIAD</name>
<keyword evidence="5" id="KW-1185">Reference proteome</keyword>
<dbReference type="Proteomes" id="UP000001351">
    <property type="component" value="Chromosome"/>
</dbReference>
<feature type="domain" description="Peptidase C-terminal archaeal/bacterial" evidence="3">
    <location>
        <begin position="73"/>
        <end position="141"/>
    </location>
</feature>
<keyword evidence="2" id="KW-0732">Signal</keyword>
<dbReference type="EMBL" id="CP002271">
    <property type="protein sequence ID" value="ADO71222.1"/>
    <property type="molecule type" value="Genomic_DNA"/>
</dbReference>
<evidence type="ECO:0000259" key="3">
    <source>
        <dbReference type="Pfam" id="PF04151"/>
    </source>
</evidence>
<evidence type="ECO:0000313" key="5">
    <source>
        <dbReference type="Proteomes" id="UP000001351"/>
    </source>
</evidence>
<reference evidence="4 5" key="1">
    <citation type="journal article" date="2011" name="Mol. Biol. Evol.">
        <title>Comparative genomic analysis of fruiting body formation in Myxococcales.</title>
        <authorList>
            <person name="Huntley S."/>
            <person name="Hamann N."/>
            <person name="Wegener-Feldbrugge S."/>
            <person name="Treuner-Lange A."/>
            <person name="Kube M."/>
            <person name="Reinhardt R."/>
            <person name="Klages S."/>
            <person name="Muller R."/>
            <person name="Ronning C.M."/>
            <person name="Nierman W.C."/>
            <person name="Sogaard-Andersen L."/>
        </authorList>
    </citation>
    <scope>NUCLEOTIDE SEQUENCE [LARGE SCALE GENOMIC DNA]</scope>
    <source>
        <strain evidence="4 5">DW4/3-1</strain>
    </source>
</reference>
<gene>
    <name evidence="4" type="ordered locus">STAUR_3432</name>
</gene>
<organism evidence="4 5">
    <name type="scientific">Stigmatella aurantiaca (strain DW4/3-1)</name>
    <dbReference type="NCBI Taxonomy" id="378806"/>
    <lineage>
        <taxon>Bacteria</taxon>
        <taxon>Pseudomonadati</taxon>
        <taxon>Myxococcota</taxon>
        <taxon>Myxococcia</taxon>
        <taxon>Myxococcales</taxon>
        <taxon>Cystobacterineae</taxon>
        <taxon>Archangiaceae</taxon>
        <taxon>Stigmatella</taxon>
    </lineage>
</organism>
<feature type="region of interest" description="Disordered" evidence="1">
    <location>
        <begin position="223"/>
        <end position="243"/>
    </location>
</feature>
<dbReference type="InterPro" id="IPR007280">
    <property type="entry name" value="Peptidase_C_arc/bac"/>
</dbReference>
<feature type="signal peptide" evidence="2">
    <location>
        <begin position="1"/>
        <end position="21"/>
    </location>
</feature>
<sequence>MPLKPIAKTFFIAIWVACHLAACGNETPVGTEAKASPRHIVQALDETCTNTIPLSSGAPLNDVGGPLKGWSCIYALTLSEPATRLEFVTSGGLGNGDLYVKHGSAPADTSSYTCRSIGGTTAESCVISNPQLGTYYVRMYGQTGFSGVTLTGSYTPLAKSGCDNTVALSNGVPVGNLSMPATHWSCFYTLEVPAGANDLKFSMTGSGDGDLYAGPASMPWRCRRGPRTSSSSRAGAREMEIST</sequence>
<evidence type="ECO:0000313" key="4">
    <source>
        <dbReference type="EMBL" id="ADO71222.1"/>
    </source>
</evidence>
<dbReference type="AlphaFoldDB" id="E3G019"/>
<dbReference type="eggNOG" id="COG3227">
    <property type="taxonomic scope" value="Bacteria"/>
</dbReference>
<feature type="chain" id="PRO_5003169129" description="Peptidase C-terminal archaeal/bacterial domain-containing protein" evidence="2">
    <location>
        <begin position="22"/>
        <end position="243"/>
    </location>
</feature>
<dbReference type="KEGG" id="sur:STAUR_3432"/>
<dbReference type="HOGENOM" id="CLU_1142054_0_0_7"/>
<dbReference type="STRING" id="378806.STAUR_3432"/>
<proteinExistence type="predicted"/>
<evidence type="ECO:0000256" key="1">
    <source>
        <dbReference type="SAM" id="MobiDB-lite"/>
    </source>
</evidence>
<dbReference type="Gene3D" id="2.60.120.380">
    <property type="match status" value="2"/>
</dbReference>
<evidence type="ECO:0000256" key="2">
    <source>
        <dbReference type="SAM" id="SignalP"/>
    </source>
</evidence>
<protein>
    <recommendedName>
        <fullName evidence="3">Peptidase C-terminal archaeal/bacterial domain-containing protein</fullName>
    </recommendedName>
</protein>